<sequence length="133" mass="14716">MSCLPLLATYIGLHFVHLNRMQIPRKSLRVAAEQSSWPLSRRSQSQSLPAKCSGAQGQMVKEQDATQRDSEKVNNFARYQLYPVALFLHIRSCVAVVSASHLSRTCFRVVPFLLEMAAQVPDSAAPLGEMGEG</sequence>
<protein>
    <submittedName>
        <fullName evidence="2">Uncharacterized protein</fullName>
    </submittedName>
</protein>
<gene>
    <name evidence="2" type="ORF">EGYM00163_LOCUS28725</name>
</gene>
<evidence type="ECO:0000313" key="2">
    <source>
        <dbReference type="EMBL" id="CAE0817559.1"/>
    </source>
</evidence>
<organism evidence="2">
    <name type="scientific">Eutreptiella gymnastica</name>
    <dbReference type="NCBI Taxonomy" id="73025"/>
    <lineage>
        <taxon>Eukaryota</taxon>
        <taxon>Discoba</taxon>
        <taxon>Euglenozoa</taxon>
        <taxon>Euglenida</taxon>
        <taxon>Spirocuta</taxon>
        <taxon>Euglenophyceae</taxon>
        <taxon>Eutreptiales</taxon>
        <taxon>Eutreptiaceae</taxon>
        <taxon>Eutreptiella</taxon>
    </lineage>
</organism>
<proteinExistence type="predicted"/>
<dbReference type="EMBL" id="HBJA01082228">
    <property type="protein sequence ID" value="CAE0817559.1"/>
    <property type="molecule type" value="Transcribed_RNA"/>
</dbReference>
<reference evidence="2" key="1">
    <citation type="submission" date="2021-01" db="EMBL/GenBank/DDBJ databases">
        <authorList>
            <person name="Corre E."/>
            <person name="Pelletier E."/>
            <person name="Niang G."/>
            <person name="Scheremetjew M."/>
            <person name="Finn R."/>
            <person name="Kale V."/>
            <person name="Holt S."/>
            <person name="Cochrane G."/>
            <person name="Meng A."/>
            <person name="Brown T."/>
            <person name="Cohen L."/>
        </authorList>
    </citation>
    <scope>NUCLEOTIDE SEQUENCE</scope>
    <source>
        <strain evidence="2">CCMP1594</strain>
    </source>
</reference>
<feature type="region of interest" description="Disordered" evidence="1">
    <location>
        <begin position="40"/>
        <end position="67"/>
    </location>
</feature>
<dbReference type="AlphaFoldDB" id="A0A7S4FWK7"/>
<name>A0A7S4FWK7_9EUGL</name>
<evidence type="ECO:0000256" key="1">
    <source>
        <dbReference type="SAM" id="MobiDB-lite"/>
    </source>
</evidence>
<accession>A0A7S4FWK7</accession>